<evidence type="ECO:0000256" key="2">
    <source>
        <dbReference type="PIRSR" id="PIRSR637460-2"/>
    </source>
</evidence>
<sequence length="301" mass="30656">MASKSGGTGCLLVVLVLGVLGFAYYKSLDGSSQTPPAPPGSQIGGGTGRYVALGDSYTSAPKTGAQAGEPAGCARSAVNYPHLVAAELRPKEFVDVSCGGATTASLTGEQRTRDGVNPPQLNAVNAETTLVTVGIGGNDVGFVGLAGQCLADSAQASPCKQRLTAGGKDQLAAKIDTAAKRVGESLRKIRAKAPKARVVLVGYPTILPDGDGCWPSLPVGAPDVAYLREGLAKFNTALSEQAKANQAGFVDTARPSKGHDLCAPTNERWVEGLVPASPATALHPNAKGQKATADAVLRVVR</sequence>
<dbReference type="GO" id="GO:0004806">
    <property type="term" value="F:triacylglycerol lipase activity"/>
    <property type="evidence" value="ECO:0007669"/>
    <property type="project" value="TreeGrafter"/>
</dbReference>
<dbReference type="RefSeq" id="WP_130474903.1">
    <property type="nucleotide sequence ID" value="NZ_SFCC01000004.1"/>
</dbReference>
<dbReference type="OrthoDB" id="5503950at2"/>
<dbReference type="Pfam" id="PF13472">
    <property type="entry name" value="Lipase_GDSL_2"/>
    <property type="match status" value="1"/>
</dbReference>
<feature type="disulfide bond" evidence="2">
    <location>
        <begin position="213"/>
        <end position="262"/>
    </location>
</feature>
<dbReference type="PANTHER" id="PTHR37981">
    <property type="entry name" value="LIPASE 2"/>
    <property type="match status" value="1"/>
</dbReference>
<feature type="active site" description="Nucleophile" evidence="1">
    <location>
        <position position="56"/>
    </location>
</feature>
<dbReference type="GO" id="GO:0019433">
    <property type="term" value="P:triglyceride catabolic process"/>
    <property type="evidence" value="ECO:0007669"/>
    <property type="project" value="TreeGrafter"/>
</dbReference>
<name>A0A4Q7J8Y6_9PSEU</name>
<keyword evidence="5" id="KW-1185">Reference proteome</keyword>
<protein>
    <submittedName>
        <fullName evidence="4">SGNH/GDSL hydrolase family protein</fullName>
    </submittedName>
</protein>
<keyword evidence="4" id="KW-0378">Hydrolase</keyword>
<dbReference type="PANTHER" id="PTHR37981:SF1">
    <property type="entry name" value="SGNH HYDROLASE-TYPE ESTERASE DOMAIN-CONTAINING PROTEIN"/>
    <property type="match status" value="1"/>
</dbReference>
<dbReference type="AlphaFoldDB" id="A0A4Q7J8Y6"/>
<comment type="caution">
    <text evidence="4">The sequence shown here is derived from an EMBL/GenBank/DDBJ whole genome shotgun (WGS) entry which is preliminary data.</text>
</comment>
<accession>A0A4Q7J8Y6</accession>
<keyword evidence="2" id="KW-1015">Disulfide bond</keyword>
<proteinExistence type="predicted"/>
<dbReference type="EMBL" id="SFCC01000004">
    <property type="protein sequence ID" value="RZQ64190.1"/>
    <property type="molecule type" value="Genomic_DNA"/>
</dbReference>
<feature type="disulfide bond" evidence="2">
    <location>
        <begin position="73"/>
        <end position="98"/>
    </location>
</feature>
<dbReference type="InterPro" id="IPR037460">
    <property type="entry name" value="SEST-like"/>
</dbReference>
<dbReference type="SUPFAM" id="SSF52266">
    <property type="entry name" value="SGNH hydrolase"/>
    <property type="match status" value="1"/>
</dbReference>
<evidence type="ECO:0000259" key="3">
    <source>
        <dbReference type="Pfam" id="PF13472"/>
    </source>
</evidence>
<evidence type="ECO:0000256" key="1">
    <source>
        <dbReference type="PIRSR" id="PIRSR637460-1"/>
    </source>
</evidence>
<dbReference type="InterPro" id="IPR036514">
    <property type="entry name" value="SGNH_hydro_sf"/>
</dbReference>
<reference evidence="4 5" key="1">
    <citation type="submission" date="2019-02" db="EMBL/GenBank/DDBJ databases">
        <title>Draft genome sequence of Amycolatopsis sp. 8-3EHSu isolated from roots of Suaeda maritima.</title>
        <authorList>
            <person name="Duangmal K."/>
            <person name="Chantavorakit T."/>
        </authorList>
    </citation>
    <scope>NUCLEOTIDE SEQUENCE [LARGE SCALE GENOMIC DNA]</scope>
    <source>
        <strain evidence="4 5">8-3EHSu</strain>
    </source>
</reference>
<dbReference type="Gene3D" id="3.40.50.1110">
    <property type="entry name" value="SGNH hydrolase"/>
    <property type="match status" value="1"/>
</dbReference>
<organism evidence="4 5">
    <name type="scientific">Amycolatopsis suaedae</name>
    <dbReference type="NCBI Taxonomy" id="2510978"/>
    <lineage>
        <taxon>Bacteria</taxon>
        <taxon>Bacillati</taxon>
        <taxon>Actinomycetota</taxon>
        <taxon>Actinomycetes</taxon>
        <taxon>Pseudonocardiales</taxon>
        <taxon>Pseudonocardiaceae</taxon>
        <taxon>Amycolatopsis</taxon>
    </lineage>
</organism>
<dbReference type="CDD" id="cd01823">
    <property type="entry name" value="SEST_like"/>
    <property type="match status" value="1"/>
</dbReference>
<evidence type="ECO:0000313" key="5">
    <source>
        <dbReference type="Proteomes" id="UP000292003"/>
    </source>
</evidence>
<evidence type="ECO:0000313" key="4">
    <source>
        <dbReference type="EMBL" id="RZQ64190.1"/>
    </source>
</evidence>
<gene>
    <name evidence="4" type="ORF">EWH70_09360</name>
</gene>
<feature type="disulfide bond" evidence="2">
    <location>
        <begin position="149"/>
        <end position="159"/>
    </location>
</feature>
<dbReference type="InterPro" id="IPR013830">
    <property type="entry name" value="SGNH_hydro"/>
</dbReference>
<feature type="domain" description="SGNH hydrolase-type esterase" evidence="3">
    <location>
        <begin position="52"/>
        <end position="291"/>
    </location>
</feature>
<dbReference type="Proteomes" id="UP000292003">
    <property type="component" value="Unassembled WGS sequence"/>
</dbReference>
<feature type="active site" evidence="1">
    <location>
        <position position="283"/>
    </location>
</feature>